<accession>A0A392SG63</accession>
<evidence type="ECO:0000313" key="2">
    <source>
        <dbReference type="Proteomes" id="UP000265520"/>
    </source>
</evidence>
<feature type="non-terminal residue" evidence="1">
    <location>
        <position position="60"/>
    </location>
</feature>
<comment type="caution">
    <text evidence="1">The sequence shown here is derived from an EMBL/GenBank/DDBJ whole genome shotgun (WGS) entry which is preliminary data.</text>
</comment>
<evidence type="ECO:0000313" key="1">
    <source>
        <dbReference type="EMBL" id="MCI46846.1"/>
    </source>
</evidence>
<dbReference type="EMBL" id="LXQA010363646">
    <property type="protein sequence ID" value="MCI46846.1"/>
    <property type="molecule type" value="Genomic_DNA"/>
</dbReference>
<organism evidence="1 2">
    <name type="scientific">Trifolium medium</name>
    <dbReference type="NCBI Taxonomy" id="97028"/>
    <lineage>
        <taxon>Eukaryota</taxon>
        <taxon>Viridiplantae</taxon>
        <taxon>Streptophyta</taxon>
        <taxon>Embryophyta</taxon>
        <taxon>Tracheophyta</taxon>
        <taxon>Spermatophyta</taxon>
        <taxon>Magnoliopsida</taxon>
        <taxon>eudicotyledons</taxon>
        <taxon>Gunneridae</taxon>
        <taxon>Pentapetalae</taxon>
        <taxon>rosids</taxon>
        <taxon>fabids</taxon>
        <taxon>Fabales</taxon>
        <taxon>Fabaceae</taxon>
        <taxon>Papilionoideae</taxon>
        <taxon>50 kb inversion clade</taxon>
        <taxon>NPAAA clade</taxon>
        <taxon>Hologalegina</taxon>
        <taxon>IRL clade</taxon>
        <taxon>Trifolieae</taxon>
        <taxon>Trifolium</taxon>
    </lineage>
</organism>
<reference evidence="1 2" key="1">
    <citation type="journal article" date="2018" name="Front. Plant Sci.">
        <title>Red Clover (Trifolium pratense) and Zigzag Clover (T. medium) - A Picture of Genomic Similarities and Differences.</title>
        <authorList>
            <person name="Dluhosova J."/>
            <person name="Istvanek J."/>
            <person name="Nedelnik J."/>
            <person name="Repkova J."/>
        </authorList>
    </citation>
    <scope>NUCLEOTIDE SEQUENCE [LARGE SCALE GENOMIC DNA]</scope>
    <source>
        <strain evidence="2">cv. 10/8</strain>
        <tissue evidence="1">Leaf</tissue>
    </source>
</reference>
<sequence length="60" mass="6737">MYRSTKKWNTVMQPGQDENIDEDKNLLEVDKNSIVSRDEAMAANMDYAVSGGDMPADKIV</sequence>
<dbReference type="Proteomes" id="UP000265520">
    <property type="component" value="Unassembled WGS sequence"/>
</dbReference>
<protein>
    <submittedName>
        <fullName evidence="1">Uncharacterized protein</fullName>
    </submittedName>
</protein>
<proteinExistence type="predicted"/>
<name>A0A392SG63_9FABA</name>
<keyword evidence="2" id="KW-1185">Reference proteome</keyword>
<dbReference type="AlphaFoldDB" id="A0A392SG63"/>